<organism evidence="1 2">
    <name type="scientific">Cyprinodon variegatus</name>
    <name type="common">Sheepshead minnow</name>
    <dbReference type="NCBI Taxonomy" id="28743"/>
    <lineage>
        <taxon>Eukaryota</taxon>
        <taxon>Metazoa</taxon>
        <taxon>Chordata</taxon>
        <taxon>Craniata</taxon>
        <taxon>Vertebrata</taxon>
        <taxon>Euteleostomi</taxon>
        <taxon>Actinopterygii</taxon>
        <taxon>Neopterygii</taxon>
        <taxon>Teleostei</taxon>
        <taxon>Neoteleostei</taxon>
        <taxon>Acanthomorphata</taxon>
        <taxon>Ovalentaria</taxon>
        <taxon>Atherinomorphae</taxon>
        <taxon>Cyprinodontiformes</taxon>
        <taxon>Cyprinodontidae</taxon>
        <taxon>Cyprinodon</taxon>
    </lineage>
</organism>
<dbReference type="AlphaFoldDB" id="A0A3Q2CPH4"/>
<evidence type="ECO:0000313" key="1">
    <source>
        <dbReference type="Ensembl" id="ENSCVAP00000007327.1"/>
    </source>
</evidence>
<keyword evidence="2" id="KW-1185">Reference proteome</keyword>
<accession>A0A3Q2CPH4</accession>
<proteinExistence type="predicted"/>
<evidence type="ECO:0000313" key="2">
    <source>
        <dbReference type="Proteomes" id="UP000265020"/>
    </source>
</evidence>
<sequence length="49" mass="5360">AQAALHPRAPGRRLLHMVTWNVATAEPPEDVTALLQLNDQSPIDLYVIG</sequence>
<dbReference type="STRING" id="28743.ENSCVAP00000007327"/>
<dbReference type="Ensembl" id="ENSCVAT00000003491.1">
    <property type="protein sequence ID" value="ENSCVAP00000007327.1"/>
    <property type="gene ID" value="ENSCVAG00000008968.1"/>
</dbReference>
<name>A0A3Q2CPH4_CYPVA</name>
<dbReference type="Proteomes" id="UP000265020">
    <property type="component" value="Unassembled WGS sequence"/>
</dbReference>
<reference evidence="1" key="2">
    <citation type="submission" date="2025-09" db="UniProtKB">
        <authorList>
            <consortium name="Ensembl"/>
        </authorList>
    </citation>
    <scope>IDENTIFICATION</scope>
</reference>
<protein>
    <submittedName>
        <fullName evidence="1">Uncharacterized protein</fullName>
    </submittedName>
</protein>
<reference evidence="1" key="1">
    <citation type="submission" date="2025-08" db="UniProtKB">
        <authorList>
            <consortium name="Ensembl"/>
        </authorList>
    </citation>
    <scope>IDENTIFICATION</scope>
</reference>
<dbReference type="GeneTree" id="ENSGT00940000181112"/>